<protein>
    <submittedName>
        <fullName evidence="9">MFS transporter</fullName>
    </submittedName>
</protein>
<feature type="transmembrane region" description="Helical" evidence="7">
    <location>
        <begin position="324"/>
        <end position="349"/>
    </location>
</feature>
<keyword evidence="6 7" id="KW-0472">Membrane</keyword>
<proteinExistence type="predicted"/>
<evidence type="ECO:0000256" key="7">
    <source>
        <dbReference type="SAM" id="Phobius"/>
    </source>
</evidence>
<evidence type="ECO:0000256" key="6">
    <source>
        <dbReference type="ARBA" id="ARBA00023136"/>
    </source>
</evidence>
<evidence type="ECO:0000313" key="9">
    <source>
        <dbReference type="EMBL" id="WHY88627.1"/>
    </source>
</evidence>
<feature type="transmembrane region" description="Helical" evidence="7">
    <location>
        <begin position="263"/>
        <end position="280"/>
    </location>
</feature>
<dbReference type="InterPro" id="IPR036259">
    <property type="entry name" value="MFS_trans_sf"/>
</dbReference>
<feature type="transmembrane region" description="Helical" evidence="7">
    <location>
        <begin position="42"/>
        <end position="61"/>
    </location>
</feature>
<dbReference type="Pfam" id="PF07690">
    <property type="entry name" value="MFS_1"/>
    <property type="match status" value="1"/>
</dbReference>
<keyword evidence="3" id="KW-1003">Cell membrane</keyword>
<dbReference type="GO" id="GO:0005886">
    <property type="term" value="C:plasma membrane"/>
    <property type="evidence" value="ECO:0007669"/>
    <property type="project" value="UniProtKB-SubCell"/>
</dbReference>
<dbReference type="SUPFAM" id="SSF103473">
    <property type="entry name" value="MFS general substrate transporter"/>
    <property type="match status" value="1"/>
</dbReference>
<accession>A0AA95MQV0</accession>
<dbReference type="InterPro" id="IPR011701">
    <property type="entry name" value="MFS"/>
</dbReference>
<organism evidence="9 10">
    <name type="scientific">Neobacillus novalis</name>
    <dbReference type="NCBI Taxonomy" id="220687"/>
    <lineage>
        <taxon>Bacteria</taxon>
        <taxon>Bacillati</taxon>
        <taxon>Bacillota</taxon>
        <taxon>Bacilli</taxon>
        <taxon>Bacillales</taxon>
        <taxon>Bacillaceae</taxon>
        <taxon>Neobacillus</taxon>
    </lineage>
</organism>
<gene>
    <name evidence="9" type="ORF">QNH39_12640</name>
</gene>
<keyword evidence="5 7" id="KW-1133">Transmembrane helix</keyword>
<evidence type="ECO:0000256" key="3">
    <source>
        <dbReference type="ARBA" id="ARBA00022475"/>
    </source>
</evidence>
<evidence type="ECO:0000259" key="8">
    <source>
        <dbReference type="PROSITE" id="PS50850"/>
    </source>
</evidence>
<sequence>MKNVLLLTIGTFALGFDAYVIAGLLPEISTTFNITDSQGGQSVTVFTLCYALAAPIFATLVAGKSIRIILVIALAVFSIANGASALVTNFSLFLIARAMAGIGAGLFSPLASVAASSLVSEQKRGRALGLTLGGLSMGTALGVPLGLIIAEQIGWKGTLWVIAIIGLMAMIGILFFFPNLSAETPPSLRHRIAMIANKHVLAIVGITFLTSIASIGLYTYIASILQSIKGIHLITPYVWAWGIGGVVGSFSIGPLIDRTGRPALLTAGLLAVLALVMISLPFIFHFPVFVFILIFLWGVMAWAFQAPQQHRLIQLQSNHAEAVVALNSSANYLGGAVGSMIGGVALFAGLSSSQLPIASGCLLFIAFLGQLLIMLSNNKVRKLKIG</sequence>
<evidence type="ECO:0000256" key="4">
    <source>
        <dbReference type="ARBA" id="ARBA00022692"/>
    </source>
</evidence>
<dbReference type="PANTHER" id="PTHR43124:SF10">
    <property type="entry name" value="PURINE EFFLUX PUMP PBUE"/>
    <property type="match status" value="1"/>
</dbReference>
<evidence type="ECO:0000313" key="10">
    <source>
        <dbReference type="Proteomes" id="UP001178288"/>
    </source>
</evidence>
<feature type="transmembrane region" description="Helical" evidence="7">
    <location>
        <begin position="200"/>
        <end position="225"/>
    </location>
</feature>
<dbReference type="EMBL" id="CP126114">
    <property type="protein sequence ID" value="WHY88627.1"/>
    <property type="molecule type" value="Genomic_DNA"/>
</dbReference>
<dbReference type="AlphaFoldDB" id="A0AA95MQV0"/>
<keyword evidence="4 7" id="KW-0812">Transmembrane</keyword>
<dbReference type="RefSeq" id="WP_066086850.1">
    <property type="nucleotide sequence ID" value="NZ_CP126114.1"/>
</dbReference>
<name>A0AA95MQV0_9BACI</name>
<feature type="transmembrane region" description="Helical" evidence="7">
    <location>
        <begin position="127"/>
        <end position="147"/>
    </location>
</feature>
<dbReference type="PANTHER" id="PTHR43124">
    <property type="entry name" value="PURINE EFFLUX PUMP PBUE"/>
    <property type="match status" value="1"/>
</dbReference>
<evidence type="ECO:0000256" key="1">
    <source>
        <dbReference type="ARBA" id="ARBA00004651"/>
    </source>
</evidence>
<feature type="transmembrane region" description="Helical" evidence="7">
    <location>
        <begin position="355"/>
        <end position="375"/>
    </location>
</feature>
<dbReference type="Proteomes" id="UP001178288">
    <property type="component" value="Chromosome"/>
</dbReference>
<feature type="transmembrane region" description="Helical" evidence="7">
    <location>
        <begin position="159"/>
        <end position="180"/>
    </location>
</feature>
<feature type="domain" description="Major facilitator superfamily (MFS) profile" evidence="8">
    <location>
        <begin position="3"/>
        <end position="378"/>
    </location>
</feature>
<feature type="transmembrane region" description="Helical" evidence="7">
    <location>
        <begin position="286"/>
        <end position="304"/>
    </location>
</feature>
<dbReference type="InterPro" id="IPR050189">
    <property type="entry name" value="MFS_Efflux_Transporters"/>
</dbReference>
<feature type="transmembrane region" description="Helical" evidence="7">
    <location>
        <begin position="94"/>
        <end position="115"/>
    </location>
</feature>
<comment type="subcellular location">
    <subcellularLocation>
        <location evidence="1">Cell membrane</location>
        <topology evidence="1">Multi-pass membrane protein</topology>
    </subcellularLocation>
</comment>
<dbReference type="Gene3D" id="1.20.1250.20">
    <property type="entry name" value="MFS general substrate transporter like domains"/>
    <property type="match status" value="1"/>
</dbReference>
<evidence type="ECO:0000256" key="5">
    <source>
        <dbReference type="ARBA" id="ARBA00022989"/>
    </source>
</evidence>
<reference evidence="9" key="1">
    <citation type="submission" date="2023-05" db="EMBL/GenBank/DDBJ databases">
        <title>Comparative genomics of Bacillaceae isolates and their secondary metabolite potential.</title>
        <authorList>
            <person name="Song L."/>
            <person name="Nielsen L.J."/>
            <person name="Mohite O."/>
            <person name="Xu X."/>
            <person name="Weber T."/>
            <person name="Kovacs A.T."/>
        </authorList>
    </citation>
    <scope>NUCLEOTIDE SEQUENCE</scope>
    <source>
        <strain evidence="9">XLM17</strain>
    </source>
</reference>
<dbReference type="CDD" id="cd17324">
    <property type="entry name" value="MFS_NepI_like"/>
    <property type="match status" value="1"/>
</dbReference>
<evidence type="ECO:0000256" key="2">
    <source>
        <dbReference type="ARBA" id="ARBA00022448"/>
    </source>
</evidence>
<feature type="transmembrane region" description="Helical" evidence="7">
    <location>
        <begin position="68"/>
        <end position="88"/>
    </location>
</feature>
<keyword evidence="10" id="KW-1185">Reference proteome</keyword>
<dbReference type="PROSITE" id="PS50850">
    <property type="entry name" value="MFS"/>
    <property type="match status" value="1"/>
</dbReference>
<feature type="transmembrane region" description="Helical" evidence="7">
    <location>
        <begin position="237"/>
        <end position="256"/>
    </location>
</feature>
<dbReference type="InterPro" id="IPR020846">
    <property type="entry name" value="MFS_dom"/>
</dbReference>
<dbReference type="GO" id="GO:0022857">
    <property type="term" value="F:transmembrane transporter activity"/>
    <property type="evidence" value="ECO:0007669"/>
    <property type="project" value="InterPro"/>
</dbReference>
<keyword evidence="2" id="KW-0813">Transport</keyword>
<dbReference type="KEGG" id="nnv:QNH39_12640"/>